<dbReference type="RefSeq" id="WP_155462727.1">
    <property type="nucleotide sequence ID" value="NZ_WNKY01000004.1"/>
</dbReference>
<name>A0A6L6PE96_9BURK</name>
<evidence type="ECO:0000256" key="2">
    <source>
        <dbReference type="ARBA" id="ARBA00022475"/>
    </source>
</evidence>
<feature type="domain" description="ABC transporter" evidence="5">
    <location>
        <begin position="2"/>
        <end position="232"/>
    </location>
</feature>
<comment type="caution">
    <text evidence="6">The sequence shown here is derived from an EMBL/GenBank/DDBJ whole genome shotgun (WGS) entry which is preliminary data.</text>
</comment>
<protein>
    <submittedName>
        <fullName evidence="6">ATP-binding cassette domain-containing protein</fullName>
    </submittedName>
</protein>
<keyword evidence="2" id="KW-0472">Membrane</keyword>
<keyword evidence="4 6" id="KW-0067">ATP-binding</keyword>
<dbReference type="OrthoDB" id="9804819at2"/>
<dbReference type="PANTHER" id="PTHR42939">
    <property type="entry name" value="ABC TRANSPORTER ATP-BINDING PROTEIN ALBC-RELATED"/>
    <property type="match status" value="1"/>
</dbReference>
<keyword evidence="7" id="KW-1185">Reference proteome</keyword>
<reference evidence="6 7" key="1">
    <citation type="submission" date="2019-11" db="EMBL/GenBank/DDBJ databases">
        <title>Type strains purchased from KCTC, JCM and DSMZ.</title>
        <authorList>
            <person name="Lu H."/>
        </authorList>
    </citation>
    <scope>NUCLEOTIDE SEQUENCE [LARGE SCALE GENOMIC DNA]</scope>
    <source>
        <strain evidence="6 7">KCTC 22382</strain>
    </source>
</reference>
<dbReference type="Pfam" id="PF00005">
    <property type="entry name" value="ABC_tran"/>
    <property type="match status" value="1"/>
</dbReference>
<dbReference type="SMART" id="SM00382">
    <property type="entry name" value="AAA"/>
    <property type="match status" value="1"/>
</dbReference>
<keyword evidence="1" id="KW-0813">Transport</keyword>
<dbReference type="PROSITE" id="PS50893">
    <property type="entry name" value="ABC_TRANSPORTER_2"/>
    <property type="match status" value="1"/>
</dbReference>
<dbReference type="InterPro" id="IPR051782">
    <property type="entry name" value="ABC_Transporter_VariousFunc"/>
</dbReference>
<dbReference type="Gene3D" id="3.40.50.300">
    <property type="entry name" value="P-loop containing nucleotide triphosphate hydrolases"/>
    <property type="match status" value="1"/>
</dbReference>
<dbReference type="CDD" id="cd03230">
    <property type="entry name" value="ABC_DR_subfamily_A"/>
    <property type="match status" value="1"/>
</dbReference>
<sequence length="246" mass="26759">MIEFQSLSKVYGDFHAVKPLSLTVRRGEVFGFLGPNGAGKTTTIRMMMGILVPSGGHVLIDGLDCHAEPAEVKRRVGYLPDTPIFYDYLRGREILQFVGEMHGFSRAEAAGRSARLLAEFGLQEAGEDYAVNYSLGMKKRLGLACALIHDPAVLILDEPINGLDPRASRDVQERLLAAATRGVTIFVSTHLLDMAEKLCDRVGIIHRGELVATGTLDEIRAESSASGSLEDVFLKITDEAAEETAQ</sequence>
<dbReference type="AlphaFoldDB" id="A0A6L6PE96"/>
<keyword evidence="2" id="KW-1003">Cell membrane</keyword>
<evidence type="ECO:0000256" key="4">
    <source>
        <dbReference type="ARBA" id="ARBA00022840"/>
    </source>
</evidence>
<gene>
    <name evidence="6" type="ORF">GM676_07110</name>
</gene>
<evidence type="ECO:0000256" key="3">
    <source>
        <dbReference type="ARBA" id="ARBA00022741"/>
    </source>
</evidence>
<dbReference type="InterPro" id="IPR003439">
    <property type="entry name" value="ABC_transporter-like_ATP-bd"/>
</dbReference>
<dbReference type="InterPro" id="IPR017871">
    <property type="entry name" value="ABC_transporter-like_CS"/>
</dbReference>
<dbReference type="InterPro" id="IPR027417">
    <property type="entry name" value="P-loop_NTPase"/>
</dbReference>
<dbReference type="EMBL" id="WNKY01000004">
    <property type="protein sequence ID" value="MTV37350.1"/>
    <property type="molecule type" value="Genomic_DNA"/>
</dbReference>
<organism evidence="6 7">
    <name type="scientific">Duganella radicis</name>
    <dbReference type="NCBI Taxonomy" id="551988"/>
    <lineage>
        <taxon>Bacteria</taxon>
        <taxon>Pseudomonadati</taxon>
        <taxon>Pseudomonadota</taxon>
        <taxon>Betaproteobacteria</taxon>
        <taxon>Burkholderiales</taxon>
        <taxon>Oxalobacteraceae</taxon>
        <taxon>Telluria group</taxon>
        <taxon>Duganella</taxon>
    </lineage>
</organism>
<evidence type="ECO:0000313" key="7">
    <source>
        <dbReference type="Proteomes" id="UP000475582"/>
    </source>
</evidence>
<evidence type="ECO:0000256" key="1">
    <source>
        <dbReference type="ARBA" id="ARBA00022448"/>
    </source>
</evidence>
<evidence type="ECO:0000313" key="6">
    <source>
        <dbReference type="EMBL" id="MTV37350.1"/>
    </source>
</evidence>
<dbReference type="GO" id="GO:0005524">
    <property type="term" value="F:ATP binding"/>
    <property type="evidence" value="ECO:0007669"/>
    <property type="project" value="UniProtKB-KW"/>
</dbReference>
<evidence type="ECO:0000259" key="5">
    <source>
        <dbReference type="PROSITE" id="PS50893"/>
    </source>
</evidence>
<proteinExistence type="predicted"/>
<dbReference type="InterPro" id="IPR003593">
    <property type="entry name" value="AAA+_ATPase"/>
</dbReference>
<dbReference type="SUPFAM" id="SSF52540">
    <property type="entry name" value="P-loop containing nucleoside triphosphate hydrolases"/>
    <property type="match status" value="1"/>
</dbReference>
<dbReference type="Proteomes" id="UP000475582">
    <property type="component" value="Unassembled WGS sequence"/>
</dbReference>
<dbReference type="PROSITE" id="PS00211">
    <property type="entry name" value="ABC_TRANSPORTER_1"/>
    <property type="match status" value="1"/>
</dbReference>
<dbReference type="PANTHER" id="PTHR42939:SF1">
    <property type="entry name" value="ABC TRANSPORTER ATP-BINDING PROTEIN ALBC-RELATED"/>
    <property type="match status" value="1"/>
</dbReference>
<dbReference type="GO" id="GO:0016887">
    <property type="term" value="F:ATP hydrolysis activity"/>
    <property type="evidence" value="ECO:0007669"/>
    <property type="project" value="InterPro"/>
</dbReference>
<accession>A0A6L6PE96</accession>
<keyword evidence="3" id="KW-0547">Nucleotide-binding</keyword>